<dbReference type="PANTHER" id="PTHR46623:SF6">
    <property type="entry name" value="ALPHA_BETA-HYDROLASES SUPERFAMILY PROTEIN"/>
    <property type="match status" value="1"/>
</dbReference>
<dbReference type="Gene3D" id="3.40.50.1820">
    <property type="entry name" value="alpha/beta hydrolase"/>
    <property type="match status" value="1"/>
</dbReference>
<dbReference type="SUPFAM" id="SSF53474">
    <property type="entry name" value="alpha/beta-Hydrolases"/>
    <property type="match status" value="1"/>
</dbReference>
<dbReference type="AlphaFoldDB" id="V4B2N6"/>
<sequence length="208" mass="22572">MLFNDPKVCEKGVIVVQEWWGLNQQILAMALDISKRGNFTTIVPDLYRGEVATNNEQAGHLMASLDWPGAVQDIQGSAKYLIRNGCTKVGVIGFCMGGALSLAAASLVPQISAAAPFYGIPAAELADMSKIKIPLQCHFGDYDAHVGFSSKKDQIKLQKLLDAGGVKYEFFGYPAHHAFTNASGPNYNAEMTERAINRAVDFFVKNLA</sequence>
<reference evidence="2 3" key="1">
    <citation type="journal article" date="2013" name="Nature">
        <title>Insights into bilaterian evolution from three spiralian genomes.</title>
        <authorList>
            <person name="Simakov O."/>
            <person name="Marletaz F."/>
            <person name="Cho S.J."/>
            <person name="Edsinger-Gonzales E."/>
            <person name="Havlak P."/>
            <person name="Hellsten U."/>
            <person name="Kuo D.H."/>
            <person name="Larsson T."/>
            <person name="Lv J."/>
            <person name="Arendt D."/>
            <person name="Savage R."/>
            <person name="Osoegawa K."/>
            <person name="de Jong P."/>
            <person name="Grimwood J."/>
            <person name="Chapman J.A."/>
            <person name="Shapiro H."/>
            <person name="Aerts A."/>
            <person name="Otillar R.P."/>
            <person name="Terry A.Y."/>
            <person name="Boore J.L."/>
            <person name="Grigoriev I.V."/>
            <person name="Lindberg D.R."/>
            <person name="Seaver E.C."/>
            <person name="Weisblat D.A."/>
            <person name="Putnam N.H."/>
            <person name="Rokhsar D.S."/>
        </authorList>
    </citation>
    <scope>NUCLEOTIDE SEQUENCE [LARGE SCALE GENOMIC DNA]</scope>
</reference>
<protein>
    <recommendedName>
        <fullName evidence="1">Dienelactone hydrolase domain-containing protein</fullName>
    </recommendedName>
</protein>
<dbReference type="PANTHER" id="PTHR46623">
    <property type="entry name" value="CARBOXYMETHYLENEBUTENOLIDASE-RELATED"/>
    <property type="match status" value="1"/>
</dbReference>
<name>V4B2N6_LOTGI</name>
<dbReference type="OrthoDB" id="17560at2759"/>
<dbReference type="InterPro" id="IPR029058">
    <property type="entry name" value="AB_hydrolase_fold"/>
</dbReference>
<dbReference type="RefSeq" id="XP_009048836.1">
    <property type="nucleotide sequence ID" value="XM_009050588.1"/>
</dbReference>
<dbReference type="Proteomes" id="UP000030746">
    <property type="component" value="Unassembled WGS sequence"/>
</dbReference>
<dbReference type="GeneID" id="20230828"/>
<evidence type="ECO:0000313" key="2">
    <source>
        <dbReference type="EMBL" id="ESP00717.1"/>
    </source>
</evidence>
<dbReference type="KEGG" id="lgi:LOTGIDRAFT_112179"/>
<accession>V4B2N6</accession>
<evidence type="ECO:0000259" key="1">
    <source>
        <dbReference type="Pfam" id="PF01738"/>
    </source>
</evidence>
<dbReference type="HOGENOM" id="CLU_054590_7_2_1"/>
<feature type="domain" description="Dienelactone hydrolase" evidence="1">
    <location>
        <begin position="6"/>
        <end position="205"/>
    </location>
</feature>
<dbReference type="InterPro" id="IPR051049">
    <property type="entry name" value="Dienelactone_hydrolase-like"/>
</dbReference>
<dbReference type="OMA" id="FPPLEYI"/>
<keyword evidence="3" id="KW-1185">Reference proteome</keyword>
<dbReference type="Pfam" id="PF01738">
    <property type="entry name" value="DLH"/>
    <property type="match status" value="1"/>
</dbReference>
<organism evidence="2 3">
    <name type="scientific">Lottia gigantea</name>
    <name type="common">Giant owl limpet</name>
    <dbReference type="NCBI Taxonomy" id="225164"/>
    <lineage>
        <taxon>Eukaryota</taxon>
        <taxon>Metazoa</taxon>
        <taxon>Spiralia</taxon>
        <taxon>Lophotrochozoa</taxon>
        <taxon>Mollusca</taxon>
        <taxon>Gastropoda</taxon>
        <taxon>Patellogastropoda</taxon>
        <taxon>Lottioidea</taxon>
        <taxon>Lottiidae</taxon>
        <taxon>Lottia</taxon>
    </lineage>
</organism>
<dbReference type="STRING" id="225164.V4B2N6"/>
<dbReference type="EMBL" id="KB200701">
    <property type="protein sequence ID" value="ESP00717.1"/>
    <property type="molecule type" value="Genomic_DNA"/>
</dbReference>
<dbReference type="CTD" id="20230828"/>
<gene>
    <name evidence="2" type="ORF">LOTGIDRAFT_112179</name>
</gene>
<dbReference type="GO" id="GO:0016787">
    <property type="term" value="F:hydrolase activity"/>
    <property type="evidence" value="ECO:0007669"/>
    <property type="project" value="InterPro"/>
</dbReference>
<dbReference type="InterPro" id="IPR002925">
    <property type="entry name" value="Dienelactn_hydro"/>
</dbReference>
<evidence type="ECO:0000313" key="3">
    <source>
        <dbReference type="Proteomes" id="UP000030746"/>
    </source>
</evidence>
<proteinExistence type="predicted"/>